<keyword evidence="2" id="KW-1185">Reference proteome</keyword>
<accession>A0A0E0NN51</accession>
<dbReference type="EnsemblPlants" id="ORUFI02G39590.1">
    <property type="protein sequence ID" value="ORUFI02G39590.1"/>
    <property type="gene ID" value="ORUFI02G39590"/>
</dbReference>
<dbReference type="Proteomes" id="UP000008022">
    <property type="component" value="Unassembled WGS sequence"/>
</dbReference>
<dbReference type="HOGENOM" id="CLU_2053520_0_0_1"/>
<organism evidence="1 2">
    <name type="scientific">Oryza rufipogon</name>
    <name type="common">Brownbeard rice</name>
    <name type="synonym">Asian wild rice</name>
    <dbReference type="NCBI Taxonomy" id="4529"/>
    <lineage>
        <taxon>Eukaryota</taxon>
        <taxon>Viridiplantae</taxon>
        <taxon>Streptophyta</taxon>
        <taxon>Embryophyta</taxon>
        <taxon>Tracheophyta</taxon>
        <taxon>Spermatophyta</taxon>
        <taxon>Magnoliopsida</taxon>
        <taxon>Liliopsida</taxon>
        <taxon>Poales</taxon>
        <taxon>Poaceae</taxon>
        <taxon>BOP clade</taxon>
        <taxon>Oryzoideae</taxon>
        <taxon>Oryzeae</taxon>
        <taxon>Oryzinae</taxon>
        <taxon>Oryza</taxon>
    </lineage>
</organism>
<sequence length="120" mass="13147">MKSNKRENFNIRVATPARTTASSFTDLSDCGCRPLLPLLTGAYGPLLAGVYGPRATSCNSRAAVDILAAPCPMRYQEVIRLSHFLANVPNISDLYLNFGSEKRKALDKARRRGTLAYLAQ</sequence>
<evidence type="ECO:0000313" key="1">
    <source>
        <dbReference type="EnsemblPlants" id="ORUFI02G39590.1"/>
    </source>
</evidence>
<evidence type="ECO:0000313" key="2">
    <source>
        <dbReference type="Proteomes" id="UP000008022"/>
    </source>
</evidence>
<dbReference type="Gramene" id="ORUFI02G39590.1">
    <property type="protein sequence ID" value="ORUFI02G39590.1"/>
    <property type="gene ID" value="ORUFI02G39590"/>
</dbReference>
<protein>
    <submittedName>
        <fullName evidence="1">Uncharacterized protein</fullName>
    </submittedName>
</protein>
<name>A0A0E0NN51_ORYRU</name>
<reference evidence="1" key="2">
    <citation type="submission" date="2015-06" db="UniProtKB">
        <authorList>
            <consortium name="EnsemblPlants"/>
        </authorList>
    </citation>
    <scope>IDENTIFICATION</scope>
</reference>
<proteinExistence type="predicted"/>
<dbReference type="AlphaFoldDB" id="A0A0E0NN51"/>
<reference evidence="2" key="1">
    <citation type="submission" date="2013-06" db="EMBL/GenBank/DDBJ databases">
        <authorList>
            <person name="Zhao Q."/>
        </authorList>
    </citation>
    <scope>NUCLEOTIDE SEQUENCE</scope>
    <source>
        <strain evidence="2">cv. W1943</strain>
    </source>
</reference>